<dbReference type="SUPFAM" id="SSF53213">
    <property type="entry name" value="LigB-like"/>
    <property type="match status" value="1"/>
</dbReference>
<gene>
    <name evidence="3" type="ORF">SAMN04487991_2962</name>
</gene>
<organism evidence="3 4">
    <name type="scientific">Celeribacter neptunius</name>
    <dbReference type="NCBI Taxonomy" id="588602"/>
    <lineage>
        <taxon>Bacteria</taxon>
        <taxon>Pseudomonadati</taxon>
        <taxon>Pseudomonadota</taxon>
        <taxon>Alphaproteobacteria</taxon>
        <taxon>Rhodobacterales</taxon>
        <taxon>Roseobacteraceae</taxon>
        <taxon>Celeribacter</taxon>
    </lineage>
</organism>
<evidence type="ECO:0000259" key="2">
    <source>
        <dbReference type="Pfam" id="PF02900"/>
    </source>
</evidence>
<dbReference type="EMBL" id="FORH01000006">
    <property type="protein sequence ID" value="SFJ79900.1"/>
    <property type="molecule type" value="Genomic_DNA"/>
</dbReference>
<name>A0A1I3UA57_9RHOB</name>
<feature type="domain" description="Extradiol ring-cleavage dioxygenase class III enzyme subunit B" evidence="2">
    <location>
        <begin position="7"/>
        <end position="283"/>
    </location>
</feature>
<evidence type="ECO:0000313" key="4">
    <source>
        <dbReference type="Proteomes" id="UP000199630"/>
    </source>
</evidence>
<dbReference type="PANTHER" id="PTHR30096">
    <property type="entry name" value="4,5-DOPA DIOXYGENASE EXTRADIOL-LIKE PROTEIN"/>
    <property type="match status" value="1"/>
</dbReference>
<dbReference type="GO" id="GO:0008687">
    <property type="term" value="F:3,4-dihydroxyphenylacetate 2,3-dioxygenase activity"/>
    <property type="evidence" value="ECO:0007669"/>
    <property type="project" value="InterPro"/>
</dbReference>
<dbReference type="InterPro" id="IPR011984">
    <property type="entry name" value="HPCD"/>
</dbReference>
<dbReference type="STRING" id="588602.SAMN04487991_2962"/>
<evidence type="ECO:0000313" key="3">
    <source>
        <dbReference type="EMBL" id="SFJ79900.1"/>
    </source>
</evidence>
<dbReference type="OrthoDB" id="1676816at2"/>
<protein>
    <submittedName>
        <fullName evidence="3">3,4-dihydroxyphenylacetate 2,3-dioxygenase</fullName>
    </submittedName>
</protein>
<dbReference type="AlphaFoldDB" id="A0A1I3UA57"/>
<dbReference type="Gene3D" id="3.40.830.10">
    <property type="entry name" value="LigB-like"/>
    <property type="match status" value="1"/>
</dbReference>
<dbReference type="NCBIfam" id="TIGR02298">
    <property type="entry name" value="HpaD_Fe"/>
    <property type="match status" value="1"/>
</dbReference>
<reference evidence="4" key="1">
    <citation type="submission" date="2016-10" db="EMBL/GenBank/DDBJ databases">
        <authorList>
            <person name="Varghese N."/>
            <person name="Submissions S."/>
        </authorList>
    </citation>
    <scope>NUCLEOTIDE SEQUENCE [LARGE SCALE GENOMIC DNA]</scope>
    <source>
        <strain evidence="4">DSM 26471</strain>
    </source>
</reference>
<dbReference type="InterPro" id="IPR004183">
    <property type="entry name" value="Xdiol_dOase_suB"/>
</dbReference>
<dbReference type="Pfam" id="PF02900">
    <property type="entry name" value="LigB"/>
    <property type="match status" value="1"/>
</dbReference>
<dbReference type="Proteomes" id="UP000199630">
    <property type="component" value="Unassembled WGS sequence"/>
</dbReference>
<accession>A0A1I3UA57</accession>
<keyword evidence="1" id="KW-0560">Oxidoreductase</keyword>
<dbReference type="GO" id="GO:0008198">
    <property type="term" value="F:ferrous iron binding"/>
    <property type="evidence" value="ECO:0007669"/>
    <property type="project" value="InterPro"/>
</dbReference>
<keyword evidence="4" id="KW-1185">Reference proteome</keyword>
<evidence type="ECO:0000256" key="1">
    <source>
        <dbReference type="ARBA" id="ARBA00023002"/>
    </source>
</evidence>
<keyword evidence="3" id="KW-0223">Dioxygenase</keyword>
<dbReference type="RefSeq" id="WP_090061484.1">
    <property type="nucleotide sequence ID" value="NZ_FORH01000006.1"/>
</dbReference>
<sequence length="285" mass="31771">MGEIVMAAKVTHVPTMVMSELDGPLKGVRQSAIDGHRELGRRAREAGADTFVVLDTHWLVNAAYHINANHHFEGMFTSHEFPQFIKDMPYAYDGNAALGDLIAETARANDVYTLSHQVDSLDLEYGTLVPMRYMNMDHDESLKVVSVAAMCTVHSLAQSRRLGASIAEAIRKSDSKVALIASGSLSHQIWPNDIYAENNGTFTISSKFNEVVDRRVLELWQNGEHELFLEMLPDYAKYCDGEGDMHDTIMLYGALGWDQYKGKAEVITEYFPSSGTGQTNVFFPL</sequence>
<dbReference type="PANTHER" id="PTHR30096:SF9">
    <property type="entry name" value="4-HYDROXYPHENYLACETATE CATABOLISM PROTEIN"/>
    <property type="match status" value="1"/>
</dbReference>
<dbReference type="CDD" id="cd07370">
    <property type="entry name" value="HPCD"/>
    <property type="match status" value="1"/>
</dbReference>
<proteinExistence type="predicted"/>